<dbReference type="InterPro" id="IPR049174">
    <property type="entry name" value="Beta-AFase-like"/>
</dbReference>
<feature type="domain" description="Non-reducing end beta-L-arabinofuranosidase-like GH127 C-terminal" evidence="3">
    <location>
        <begin position="532"/>
        <end position="654"/>
    </location>
</feature>
<feature type="domain" description="Non-reducing end beta-L-arabinofuranosidase-like GH127 catalytic" evidence="1">
    <location>
        <begin position="31"/>
        <end position="426"/>
    </location>
</feature>
<protein>
    <submittedName>
        <fullName evidence="4">Glycoside hydrolase family 127 protein</fullName>
    </submittedName>
</protein>
<dbReference type="Pfam" id="PF20736">
    <property type="entry name" value="Glyco_hydro127M"/>
    <property type="match status" value="1"/>
</dbReference>
<sequence>MSSSTSTPTARDAVIVDPARGRLHPLGIDRVRIESGFWADRQRLNAEATQPHCLAWEQRVGWIDNFARTANGDIAGHRHGREFSDSDVYKLIEALAWEAGRTGDPETEAEAEVRRLGALVEAAQCPDGYINTQYGHEGQAPRYSDLALGHELYCFGHLIQAAVARIRTGHGDEDAIVRVARRAADHLCREFGPGARDAVCGHPEIEAGLAELARATGCPRYLEQARLFVDRRGHGTLPPIEYGPVYFQDDVPVRDAEVLRGHAVRALYLTAGAIDVAVERGDDELLEAARAQFDRALARRTYVTGGMGSHHQDEAFGEDFELPADRSYCETCAGVGAIMVAWRLLLATGDERYGDVIERTLYNVVATSMSEEGTAFFYANTLHQRTPTQQTAVDQPSPRAEAQLRAPWFEVSCCPTNVSRTLSSLAGLVATSTESGVQIHQFMTGTIHATIKGGHGADQEVEIRVDTAYPDDGRITVTIERPPAGPMDLTVRIPEWAGGATVDGARVGPGARTVTRRFRAGESVTVDLAVAPRVLAADPRVDAVRGCVAVQRGPEVLCLESVDLPRGLSVEDIELSPSFRVIDDDRGPVLVGARAIPRLDGSWPYHEVATGSAGPRTPVGAPAGAPGAALPGIRLIPYHAWANRGPSTMRVWMPVSTD</sequence>
<name>A0ABW2SPC3_9ACTO</name>
<dbReference type="Pfam" id="PF20737">
    <property type="entry name" value="Glyco_hydro127C"/>
    <property type="match status" value="1"/>
</dbReference>
<dbReference type="EMBL" id="JBHTEF010000001">
    <property type="protein sequence ID" value="MFC7582002.1"/>
    <property type="molecule type" value="Genomic_DNA"/>
</dbReference>
<organism evidence="4 5">
    <name type="scientific">Schaalia naturae</name>
    <dbReference type="NCBI Taxonomy" id="635203"/>
    <lineage>
        <taxon>Bacteria</taxon>
        <taxon>Bacillati</taxon>
        <taxon>Actinomycetota</taxon>
        <taxon>Actinomycetes</taxon>
        <taxon>Actinomycetales</taxon>
        <taxon>Actinomycetaceae</taxon>
        <taxon>Schaalia</taxon>
    </lineage>
</organism>
<keyword evidence="4" id="KW-0378">Hydrolase</keyword>
<evidence type="ECO:0000259" key="2">
    <source>
        <dbReference type="Pfam" id="PF20736"/>
    </source>
</evidence>
<dbReference type="InterPro" id="IPR008928">
    <property type="entry name" value="6-hairpin_glycosidase_sf"/>
</dbReference>
<reference evidence="5" key="1">
    <citation type="journal article" date="2019" name="Int. J. Syst. Evol. Microbiol.">
        <title>The Global Catalogue of Microorganisms (GCM) 10K type strain sequencing project: providing services to taxonomists for standard genome sequencing and annotation.</title>
        <authorList>
            <consortium name="The Broad Institute Genomics Platform"/>
            <consortium name="The Broad Institute Genome Sequencing Center for Infectious Disease"/>
            <person name="Wu L."/>
            <person name="Ma J."/>
        </authorList>
    </citation>
    <scope>NUCLEOTIDE SEQUENCE [LARGE SCALE GENOMIC DNA]</scope>
    <source>
        <strain evidence="5">CCUG 56698</strain>
    </source>
</reference>
<evidence type="ECO:0000313" key="5">
    <source>
        <dbReference type="Proteomes" id="UP001596527"/>
    </source>
</evidence>
<dbReference type="InterPro" id="IPR012878">
    <property type="entry name" value="Beta-AFase-like_GH127_cat"/>
</dbReference>
<comment type="caution">
    <text evidence="4">The sequence shown here is derived from an EMBL/GenBank/DDBJ whole genome shotgun (WGS) entry which is preliminary data.</text>
</comment>
<keyword evidence="5" id="KW-1185">Reference proteome</keyword>
<dbReference type="PANTHER" id="PTHR43465:SF2">
    <property type="entry name" value="DUF1680 DOMAIN PROTEIN (AFU_ORTHOLOGUE AFUA_1G08910)"/>
    <property type="match status" value="1"/>
</dbReference>
<dbReference type="Pfam" id="PF07944">
    <property type="entry name" value="Beta-AFase-like_GH127_cat"/>
    <property type="match status" value="1"/>
</dbReference>
<evidence type="ECO:0000259" key="3">
    <source>
        <dbReference type="Pfam" id="PF20737"/>
    </source>
</evidence>
<gene>
    <name evidence="4" type="ORF">ACFQWG_12430</name>
</gene>
<evidence type="ECO:0000259" key="1">
    <source>
        <dbReference type="Pfam" id="PF07944"/>
    </source>
</evidence>
<dbReference type="RefSeq" id="WP_380975773.1">
    <property type="nucleotide sequence ID" value="NZ_JBHTEF010000001.1"/>
</dbReference>
<dbReference type="PANTHER" id="PTHR43465">
    <property type="entry name" value="DUF1680 DOMAIN PROTEIN (AFU_ORTHOLOGUE AFUA_1G08910)"/>
    <property type="match status" value="1"/>
</dbReference>
<feature type="domain" description="Non-reducing end beta-L-arabinofuranosidase-like GH127 middle" evidence="2">
    <location>
        <begin position="437"/>
        <end position="528"/>
    </location>
</feature>
<accession>A0ABW2SPC3</accession>
<dbReference type="GO" id="GO:0016787">
    <property type="term" value="F:hydrolase activity"/>
    <property type="evidence" value="ECO:0007669"/>
    <property type="project" value="UniProtKB-KW"/>
</dbReference>
<evidence type="ECO:0000313" key="4">
    <source>
        <dbReference type="EMBL" id="MFC7582002.1"/>
    </source>
</evidence>
<proteinExistence type="predicted"/>
<dbReference type="InterPro" id="IPR049049">
    <property type="entry name" value="Beta-AFase-like_GH127_C"/>
</dbReference>
<dbReference type="Proteomes" id="UP001596527">
    <property type="component" value="Unassembled WGS sequence"/>
</dbReference>
<dbReference type="SUPFAM" id="SSF48208">
    <property type="entry name" value="Six-hairpin glycosidases"/>
    <property type="match status" value="1"/>
</dbReference>
<dbReference type="InterPro" id="IPR049046">
    <property type="entry name" value="Beta-AFase-like_GH127_middle"/>
</dbReference>